<evidence type="ECO:0000313" key="9">
    <source>
        <dbReference type="Proteomes" id="UP000660668"/>
    </source>
</evidence>
<feature type="transmembrane region" description="Helical" evidence="7">
    <location>
        <begin position="405"/>
        <end position="425"/>
    </location>
</feature>
<reference evidence="8" key="1">
    <citation type="submission" date="2020-11" db="EMBL/GenBank/DDBJ databases">
        <title>Nocardioides cynanchi sp. nov., isolated from soil of rhizosphere of Cynanchum wilfordii.</title>
        <authorList>
            <person name="Lee J.-S."/>
            <person name="Suh M.K."/>
            <person name="Kim J.-S."/>
        </authorList>
    </citation>
    <scope>NUCLEOTIDE SEQUENCE</scope>
    <source>
        <strain evidence="8">KCTC 19276</strain>
    </source>
</reference>
<dbReference type="InterPro" id="IPR050833">
    <property type="entry name" value="Poly_Biosynth_Transport"/>
</dbReference>
<keyword evidence="9" id="KW-1185">Reference proteome</keyword>
<name>A0A930VKR6_9ACTN</name>
<evidence type="ECO:0000256" key="3">
    <source>
        <dbReference type="ARBA" id="ARBA00022692"/>
    </source>
</evidence>
<comment type="subcellular location">
    <subcellularLocation>
        <location evidence="1">Cell membrane</location>
        <topology evidence="1">Multi-pass membrane protein</topology>
    </subcellularLocation>
</comment>
<sequence length="527" mass="53759">MTDVPDPAPLPDPAVASPTDRSGLQDGAVRGATWTVIHTLISLPVAFAVNLVVARILGVADYGRLAFLTSLMEVAGGIITLGFSQALIQFGSKFHAAGRHDELRHLLSAAQGFRLLVAGPLLALVVLLVVDVPPAMLAIAVVFGIFVPAALDGAAACVWIENKSAAGAKLAIVTSLTTSAAVVLAAVLARTPDAVWATRLVVTGTAVALSLLVISPAYRSAVLRPRLPRGLPEGFWRFALPIAAAGVVGGLVMSRSEVFFMTWLATPAAVGAYALAYGLASHLFAPAQAFVGPLIPAISGLRAIDGQAVAPAFRRTLRASSTVVGVLLAAAVAPLALLVTTLYGHEYDASSPVLVALGISAGLVIVFAPVTAFVSSRLSAGVLLRANLTALAVDAAVAVSLIPLIGIWGAVVASISAIAVRYGLLLRNEIGQLGIGWGELGGLVRPALLGVLLCLGTWFAVRPLGDGLGSAVIAGAAGVAGYALALRVARTGLTESDAASIARPFRGRLQPVLRIVLPVLTGRRGSA</sequence>
<feature type="transmembrane region" description="Helical" evidence="7">
    <location>
        <begin position="136"/>
        <end position="158"/>
    </location>
</feature>
<feature type="transmembrane region" description="Helical" evidence="7">
    <location>
        <begin position="467"/>
        <end position="486"/>
    </location>
</feature>
<dbReference type="AlphaFoldDB" id="A0A930VKR6"/>
<feature type="transmembrane region" description="Helical" evidence="7">
    <location>
        <begin position="437"/>
        <end position="461"/>
    </location>
</feature>
<keyword evidence="4 7" id="KW-1133">Transmembrane helix</keyword>
<keyword evidence="5 7" id="KW-0472">Membrane</keyword>
<feature type="region of interest" description="Disordered" evidence="6">
    <location>
        <begin position="1"/>
        <end position="23"/>
    </location>
</feature>
<keyword evidence="3 7" id="KW-0812">Transmembrane</keyword>
<dbReference type="RefSeq" id="WP_194694796.1">
    <property type="nucleotide sequence ID" value="NZ_JADKPO010000002.1"/>
</dbReference>
<dbReference type="Proteomes" id="UP000660668">
    <property type="component" value="Unassembled WGS sequence"/>
</dbReference>
<proteinExistence type="predicted"/>
<feature type="transmembrane region" description="Helical" evidence="7">
    <location>
        <begin position="170"/>
        <end position="189"/>
    </location>
</feature>
<accession>A0A930VKR6</accession>
<evidence type="ECO:0000313" key="8">
    <source>
        <dbReference type="EMBL" id="MBF4766643.1"/>
    </source>
</evidence>
<evidence type="ECO:0000256" key="1">
    <source>
        <dbReference type="ARBA" id="ARBA00004651"/>
    </source>
</evidence>
<evidence type="ECO:0000256" key="7">
    <source>
        <dbReference type="SAM" id="Phobius"/>
    </source>
</evidence>
<evidence type="ECO:0000256" key="5">
    <source>
        <dbReference type="ARBA" id="ARBA00023136"/>
    </source>
</evidence>
<dbReference type="PANTHER" id="PTHR30250:SF11">
    <property type="entry name" value="O-ANTIGEN TRANSPORTER-RELATED"/>
    <property type="match status" value="1"/>
</dbReference>
<feature type="transmembrane region" description="Helical" evidence="7">
    <location>
        <begin position="112"/>
        <end position="130"/>
    </location>
</feature>
<protein>
    <submittedName>
        <fullName evidence="8">Oligosaccharide flippase family protein</fullName>
    </submittedName>
</protein>
<feature type="transmembrane region" description="Helical" evidence="7">
    <location>
        <begin position="235"/>
        <end position="254"/>
    </location>
</feature>
<dbReference type="Pfam" id="PF13440">
    <property type="entry name" value="Polysacc_synt_3"/>
    <property type="match status" value="1"/>
</dbReference>
<feature type="transmembrane region" description="Helical" evidence="7">
    <location>
        <begin position="31"/>
        <end position="53"/>
    </location>
</feature>
<feature type="compositionally biased region" description="Pro residues" evidence="6">
    <location>
        <begin position="1"/>
        <end position="12"/>
    </location>
</feature>
<dbReference type="EMBL" id="JADKPO010000002">
    <property type="protein sequence ID" value="MBF4766643.1"/>
    <property type="molecule type" value="Genomic_DNA"/>
</dbReference>
<evidence type="ECO:0000256" key="6">
    <source>
        <dbReference type="SAM" id="MobiDB-lite"/>
    </source>
</evidence>
<dbReference type="PANTHER" id="PTHR30250">
    <property type="entry name" value="PST FAMILY PREDICTED COLANIC ACID TRANSPORTER"/>
    <property type="match status" value="1"/>
</dbReference>
<gene>
    <name evidence="8" type="ORF">ISU10_02540</name>
</gene>
<feature type="transmembrane region" description="Helical" evidence="7">
    <location>
        <begin position="323"/>
        <end position="343"/>
    </location>
</feature>
<feature type="transmembrane region" description="Helical" evidence="7">
    <location>
        <begin position="195"/>
        <end position="214"/>
    </location>
</feature>
<organism evidence="8 9">
    <name type="scientific">Nocardioides agariphilus</name>
    <dbReference type="NCBI Taxonomy" id="433664"/>
    <lineage>
        <taxon>Bacteria</taxon>
        <taxon>Bacillati</taxon>
        <taxon>Actinomycetota</taxon>
        <taxon>Actinomycetes</taxon>
        <taxon>Propionibacteriales</taxon>
        <taxon>Nocardioidaceae</taxon>
        <taxon>Nocardioides</taxon>
    </lineage>
</organism>
<evidence type="ECO:0000256" key="4">
    <source>
        <dbReference type="ARBA" id="ARBA00022989"/>
    </source>
</evidence>
<keyword evidence="2" id="KW-1003">Cell membrane</keyword>
<feature type="transmembrane region" description="Helical" evidence="7">
    <location>
        <begin position="260"/>
        <end position="280"/>
    </location>
</feature>
<evidence type="ECO:0000256" key="2">
    <source>
        <dbReference type="ARBA" id="ARBA00022475"/>
    </source>
</evidence>
<comment type="caution">
    <text evidence="8">The sequence shown here is derived from an EMBL/GenBank/DDBJ whole genome shotgun (WGS) entry which is preliminary data.</text>
</comment>
<feature type="transmembrane region" description="Helical" evidence="7">
    <location>
        <begin position="349"/>
        <end position="370"/>
    </location>
</feature>
<feature type="transmembrane region" description="Helical" evidence="7">
    <location>
        <begin position="65"/>
        <end position="91"/>
    </location>
</feature>
<dbReference type="GO" id="GO:0005886">
    <property type="term" value="C:plasma membrane"/>
    <property type="evidence" value="ECO:0007669"/>
    <property type="project" value="UniProtKB-SubCell"/>
</dbReference>